<evidence type="ECO:0000313" key="1">
    <source>
        <dbReference type="EMBL" id="CAH9109903.1"/>
    </source>
</evidence>
<evidence type="ECO:0000313" key="2">
    <source>
        <dbReference type="Proteomes" id="UP001152523"/>
    </source>
</evidence>
<reference evidence="1" key="1">
    <citation type="submission" date="2022-07" db="EMBL/GenBank/DDBJ databases">
        <authorList>
            <person name="Macas J."/>
            <person name="Novak P."/>
            <person name="Neumann P."/>
        </authorList>
    </citation>
    <scope>NUCLEOTIDE SEQUENCE</scope>
</reference>
<gene>
    <name evidence="1" type="ORF">CEPIT_LOCUS18953</name>
</gene>
<name>A0AAV0DUH4_9ASTE</name>
<dbReference type="AlphaFoldDB" id="A0AAV0DUH4"/>
<protein>
    <recommendedName>
        <fullName evidence="3">Zinc finger GRF-type domain-containing protein</fullName>
    </recommendedName>
</protein>
<dbReference type="EMBL" id="CAMAPF010000158">
    <property type="protein sequence ID" value="CAH9109903.1"/>
    <property type="molecule type" value="Genomic_DNA"/>
</dbReference>
<keyword evidence="2" id="KW-1185">Reference proteome</keyword>
<proteinExistence type="predicted"/>
<dbReference type="Proteomes" id="UP001152523">
    <property type="component" value="Unassembled WGS sequence"/>
</dbReference>
<accession>A0AAV0DUH4</accession>
<comment type="caution">
    <text evidence="1">The sequence shown here is derived from an EMBL/GenBank/DDBJ whole genome shotgun (WGS) entry which is preliminary data.</text>
</comment>
<organism evidence="1 2">
    <name type="scientific">Cuscuta epithymum</name>
    <dbReference type="NCBI Taxonomy" id="186058"/>
    <lineage>
        <taxon>Eukaryota</taxon>
        <taxon>Viridiplantae</taxon>
        <taxon>Streptophyta</taxon>
        <taxon>Embryophyta</taxon>
        <taxon>Tracheophyta</taxon>
        <taxon>Spermatophyta</taxon>
        <taxon>Magnoliopsida</taxon>
        <taxon>eudicotyledons</taxon>
        <taxon>Gunneridae</taxon>
        <taxon>Pentapetalae</taxon>
        <taxon>asterids</taxon>
        <taxon>lamiids</taxon>
        <taxon>Solanales</taxon>
        <taxon>Convolvulaceae</taxon>
        <taxon>Cuscuteae</taxon>
        <taxon>Cuscuta</taxon>
        <taxon>Cuscuta subgen. Cuscuta</taxon>
    </lineage>
</organism>
<evidence type="ECO:0008006" key="3">
    <source>
        <dbReference type="Google" id="ProtNLM"/>
    </source>
</evidence>
<sequence>MFWLIPTCLPSFFSIAEPKFLPIFSNRSTQCLVHPHQRLGNIQGLQLLTMSPPFTVDVVSKLIFASVESGRKFYGCQHWPYLQVDGCGFFIWMDDMDSNKKVGGGKMQGNRDEVKTMIAGLGQKIGSLQREVNCVRHIVENEVKERKKMRKMFVLASAICFGYLGVSQFEIV</sequence>